<dbReference type="CDD" id="cd13963">
    <property type="entry name" value="PT_UbiA_2"/>
    <property type="match status" value="1"/>
</dbReference>
<evidence type="ECO:0000256" key="2">
    <source>
        <dbReference type="ARBA" id="ARBA00022692"/>
    </source>
</evidence>
<feature type="transmembrane region" description="Helical" evidence="5">
    <location>
        <begin position="41"/>
        <end position="59"/>
    </location>
</feature>
<dbReference type="Pfam" id="PF01040">
    <property type="entry name" value="UbiA"/>
    <property type="match status" value="1"/>
</dbReference>
<protein>
    <recommendedName>
        <fullName evidence="8">Phosphoribose diphosphate--decaprenyl-phosphate phosphoribosyltransferase</fullName>
    </recommendedName>
</protein>
<evidence type="ECO:0000256" key="1">
    <source>
        <dbReference type="ARBA" id="ARBA00004141"/>
    </source>
</evidence>
<dbReference type="GO" id="GO:0016765">
    <property type="term" value="F:transferase activity, transferring alkyl or aryl (other than methyl) groups"/>
    <property type="evidence" value="ECO:0007669"/>
    <property type="project" value="InterPro"/>
</dbReference>
<dbReference type="AlphaFoldDB" id="A0A1F5Z072"/>
<proteinExistence type="predicted"/>
<dbReference type="Proteomes" id="UP000178681">
    <property type="component" value="Unassembled WGS sequence"/>
</dbReference>
<evidence type="ECO:0008006" key="8">
    <source>
        <dbReference type="Google" id="ProtNLM"/>
    </source>
</evidence>
<evidence type="ECO:0000256" key="4">
    <source>
        <dbReference type="ARBA" id="ARBA00023136"/>
    </source>
</evidence>
<dbReference type="PANTHER" id="PTHR42723">
    <property type="entry name" value="CHLOROPHYLL SYNTHASE"/>
    <property type="match status" value="1"/>
</dbReference>
<dbReference type="Gene3D" id="1.10.357.140">
    <property type="entry name" value="UbiA prenyltransferase"/>
    <property type="match status" value="1"/>
</dbReference>
<dbReference type="EMBL" id="MFJG01000026">
    <property type="protein sequence ID" value="OGG05870.1"/>
    <property type="molecule type" value="Genomic_DNA"/>
</dbReference>
<keyword evidence="3 5" id="KW-1133">Transmembrane helix</keyword>
<sequence>MVEFLYQLAKAARVRQWLKNLVIFAAIVFTGQFFNPEAFNSSLFAVLVFCLLSSGIYLLNDIVDVESDKIHPFKRFRPIASGKITIPTAITVSVISLLTASSLALFFFPPAFFLVVVIFVALQLAYTFFLKHIVLLDVLAIASAFILRVFAGEAATGYHINIWLFFTVVSLSLFLALGKRRGELTLLSKPDGTTPKTRATLSHYSEKMLDVYLSMFSTGTWLTYAFYAFLTKPPALRQSIGNFLEENLLIFAAERKWLMITVPFVIYGVMRYLQLMYEKHQGESPEKVLLTDKPLLITIGIWGAMVMVIIYILGN</sequence>
<evidence type="ECO:0000256" key="5">
    <source>
        <dbReference type="SAM" id="Phobius"/>
    </source>
</evidence>
<dbReference type="InterPro" id="IPR050475">
    <property type="entry name" value="Prenyltransferase_related"/>
</dbReference>
<comment type="subcellular location">
    <subcellularLocation>
        <location evidence="1">Membrane</location>
        <topology evidence="1">Multi-pass membrane protein</topology>
    </subcellularLocation>
</comment>
<feature type="transmembrane region" description="Helical" evidence="5">
    <location>
        <begin position="157"/>
        <end position="177"/>
    </location>
</feature>
<comment type="caution">
    <text evidence="6">The sequence shown here is derived from an EMBL/GenBank/DDBJ whole genome shotgun (WGS) entry which is preliminary data.</text>
</comment>
<accession>A0A1F5Z072</accession>
<feature type="transmembrane region" description="Helical" evidence="5">
    <location>
        <begin position="294"/>
        <end position="314"/>
    </location>
</feature>
<dbReference type="InterPro" id="IPR000537">
    <property type="entry name" value="UbiA_prenyltransferase"/>
</dbReference>
<evidence type="ECO:0000313" key="7">
    <source>
        <dbReference type="Proteomes" id="UP000178681"/>
    </source>
</evidence>
<keyword evidence="4 5" id="KW-0472">Membrane</keyword>
<name>A0A1F5Z072_9BACT</name>
<dbReference type="STRING" id="1798377.A2872_02620"/>
<gene>
    <name evidence="6" type="ORF">A2872_02620</name>
</gene>
<dbReference type="InterPro" id="IPR044878">
    <property type="entry name" value="UbiA_sf"/>
</dbReference>
<dbReference type="GO" id="GO:0016020">
    <property type="term" value="C:membrane"/>
    <property type="evidence" value="ECO:0007669"/>
    <property type="project" value="UniProtKB-SubCell"/>
</dbReference>
<dbReference type="PANTHER" id="PTHR42723:SF1">
    <property type="entry name" value="CHLOROPHYLL SYNTHASE, CHLOROPLASTIC"/>
    <property type="match status" value="1"/>
</dbReference>
<feature type="transmembrane region" description="Helical" evidence="5">
    <location>
        <begin position="133"/>
        <end position="151"/>
    </location>
</feature>
<feature type="transmembrane region" description="Helical" evidence="5">
    <location>
        <begin position="17"/>
        <end position="35"/>
    </location>
</feature>
<feature type="transmembrane region" description="Helical" evidence="5">
    <location>
        <begin position="211"/>
        <end position="230"/>
    </location>
</feature>
<dbReference type="NCBIfam" id="NF008978">
    <property type="entry name" value="PRK12324.1-4"/>
    <property type="match status" value="1"/>
</dbReference>
<evidence type="ECO:0000313" key="6">
    <source>
        <dbReference type="EMBL" id="OGG05870.1"/>
    </source>
</evidence>
<reference evidence="6 7" key="1">
    <citation type="journal article" date="2016" name="Nat. Commun.">
        <title>Thousands of microbial genomes shed light on interconnected biogeochemical processes in an aquifer system.</title>
        <authorList>
            <person name="Anantharaman K."/>
            <person name="Brown C.T."/>
            <person name="Hug L.A."/>
            <person name="Sharon I."/>
            <person name="Castelle C.J."/>
            <person name="Probst A.J."/>
            <person name="Thomas B.C."/>
            <person name="Singh A."/>
            <person name="Wilkins M.J."/>
            <person name="Karaoz U."/>
            <person name="Brodie E.L."/>
            <person name="Williams K.H."/>
            <person name="Hubbard S.S."/>
            <person name="Banfield J.F."/>
        </authorList>
    </citation>
    <scope>NUCLEOTIDE SEQUENCE [LARGE SCALE GENOMIC DNA]</scope>
</reference>
<evidence type="ECO:0000256" key="3">
    <source>
        <dbReference type="ARBA" id="ARBA00022989"/>
    </source>
</evidence>
<feature type="transmembrane region" description="Helical" evidence="5">
    <location>
        <begin position="257"/>
        <end position="273"/>
    </location>
</feature>
<feature type="transmembrane region" description="Helical" evidence="5">
    <location>
        <begin position="106"/>
        <end position="126"/>
    </location>
</feature>
<organism evidence="6 7">
    <name type="scientific">Candidatus Gottesmanbacteria bacterium RIFCSPHIGHO2_01_FULL_42_12</name>
    <dbReference type="NCBI Taxonomy" id="1798377"/>
    <lineage>
        <taxon>Bacteria</taxon>
        <taxon>Candidatus Gottesmaniibacteriota</taxon>
    </lineage>
</organism>
<keyword evidence="2 5" id="KW-0812">Transmembrane</keyword>